<evidence type="ECO:0000313" key="11">
    <source>
        <dbReference type="Proteomes" id="UP001165368"/>
    </source>
</evidence>
<evidence type="ECO:0000256" key="6">
    <source>
        <dbReference type="ARBA" id="ARBA00023136"/>
    </source>
</evidence>
<organism evidence="10 11">
    <name type="scientific">Arthrobacter hankyongi</name>
    <dbReference type="NCBI Taxonomy" id="2904801"/>
    <lineage>
        <taxon>Bacteria</taxon>
        <taxon>Bacillati</taxon>
        <taxon>Actinomycetota</taxon>
        <taxon>Actinomycetes</taxon>
        <taxon>Micrococcales</taxon>
        <taxon>Micrococcaceae</taxon>
        <taxon>Arthrobacter</taxon>
    </lineage>
</organism>
<dbReference type="EMBL" id="JAKLTQ010000029">
    <property type="protein sequence ID" value="MCG2624661.1"/>
    <property type="molecule type" value="Genomic_DNA"/>
</dbReference>
<comment type="caution">
    <text evidence="10">The sequence shown here is derived from an EMBL/GenBank/DDBJ whole genome shotgun (WGS) entry which is preliminary data.</text>
</comment>
<keyword evidence="4 7" id="KW-0812">Transmembrane</keyword>
<accession>A0ABS9LD93</accession>
<feature type="transmembrane region" description="Helical" evidence="7">
    <location>
        <begin position="189"/>
        <end position="207"/>
    </location>
</feature>
<dbReference type="Pfam" id="PF09335">
    <property type="entry name" value="VTT_dom"/>
    <property type="match status" value="1"/>
</dbReference>
<evidence type="ECO:0000256" key="1">
    <source>
        <dbReference type="ARBA" id="ARBA00004651"/>
    </source>
</evidence>
<keyword evidence="6 7" id="KW-0472">Membrane</keyword>
<evidence type="ECO:0000256" key="5">
    <source>
        <dbReference type="ARBA" id="ARBA00022989"/>
    </source>
</evidence>
<evidence type="ECO:0000313" key="10">
    <source>
        <dbReference type="EMBL" id="MCG2624661.1"/>
    </source>
</evidence>
<keyword evidence="3 7" id="KW-1003">Cell membrane</keyword>
<feature type="transmembrane region" description="Helical" evidence="7">
    <location>
        <begin position="71"/>
        <end position="92"/>
    </location>
</feature>
<feature type="domain" description="VTT" evidence="9">
    <location>
        <begin position="51"/>
        <end position="175"/>
    </location>
</feature>
<dbReference type="PANTHER" id="PTHR30353:SF0">
    <property type="entry name" value="TRANSMEMBRANE PROTEIN"/>
    <property type="match status" value="1"/>
</dbReference>
<evidence type="ECO:0000259" key="9">
    <source>
        <dbReference type="Pfam" id="PF09335"/>
    </source>
</evidence>
<dbReference type="InterPro" id="IPR032816">
    <property type="entry name" value="VTT_dom"/>
</dbReference>
<dbReference type="PANTHER" id="PTHR30353">
    <property type="entry name" value="INNER MEMBRANE PROTEIN DEDA-RELATED"/>
    <property type="match status" value="1"/>
</dbReference>
<proteinExistence type="inferred from homology"/>
<dbReference type="InterPro" id="IPR032818">
    <property type="entry name" value="DedA-like"/>
</dbReference>
<keyword evidence="11" id="KW-1185">Reference proteome</keyword>
<comment type="subcellular location">
    <subcellularLocation>
        <location evidence="1 7">Cell membrane</location>
        <topology evidence="1 7">Multi-pass membrane protein</topology>
    </subcellularLocation>
</comment>
<dbReference type="RefSeq" id="WP_237826892.1">
    <property type="nucleotide sequence ID" value="NZ_JAKLTQ010000029.1"/>
</dbReference>
<comment type="similarity">
    <text evidence="2 7">Belongs to the DedA family.</text>
</comment>
<dbReference type="Proteomes" id="UP001165368">
    <property type="component" value="Unassembled WGS sequence"/>
</dbReference>
<feature type="transmembrane region" description="Helical" evidence="7">
    <location>
        <begin position="23"/>
        <end position="51"/>
    </location>
</feature>
<keyword evidence="5 7" id="KW-1133">Transmembrane helix</keyword>
<evidence type="ECO:0000256" key="8">
    <source>
        <dbReference type="SAM" id="MobiDB-lite"/>
    </source>
</evidence>
<name>A0ABS9LD93_9MICC</name>
<sequence>MIAHTVPLLAGGLSLSSITDPAALLPALGGWVLAAVGAMVFIESGVLFPFLPGDSLVFTAGLLHVRLGLSLPVLIAVVVAAATLGDQAGYWLGRRFGRRLFSPGARVLKTEYLGQAEAFFDHHGGKALVLARFVPTVRTFVPLAAGAATYNYRKFLAWNVLGALLWGAGLAAIGSLLGGVRFIADNVDLLAVVIVAASLVPVAAGLLRRHLQARRSHARQQAADPDTAGPARHRQAAGVLPDAGEDS</sequence>
<gene>
    <name evidence="10" type="ORF">LVY72_22485</name>
</gene>
<feature type="transmembrane region" description="Helical" evidence="7">
    <location>
        <begin position="160"/>
        <end position="183"/>
    </location>
</feature>
<evidence type="ECO:0000256" key="2">
    <source>
        <dbReference type="ARBA" id="ARBA00010792"/>
    </source>
</evidence>
<evidence type="ECO:0000256" key="4">
    <source>
        <dbReference type="ARBA" id="ARBA00022692"/>
    </source>
</evidence>
<protein>
    <submittedName>
        <fullName evidence="10">VTT domain-containing protein</fullName>
    </submittedName>
</protein>
<evidence type="ECO:0000256" key="3">
    <source>
        <dbReference type="ARBA" id="ARBA00022475"/>
    </source>
</evidence>
<feature type="region of interest" description="Disordered" evidence="8">
    <location>
        <begin position="217"/>
        <end position="247"/>
    </location>
</feature>
<reference evidence="10" key="1">
    <citation type="submission" date="2022-01" db="EMBL/GenBank/DDBJ databases">
        <authorList>
            <person name="Jo J.-H."/>
            <person name="Im W.-T."/>
        </authorList>
    </citation>
    <scope>NUCLEOTIDE SEQUENCE</scope>
    <source>
        <strain evidence="10">I2-34</strain>
    </source>
</reference>
<evidence type="ECO:0000256" key="7">
    <source>
        <dbReference type="RuleBase" id="RU367016"/>
    </source>
</evidence>